<dbReference type="EMBL" id="NBIV01000015">
    <property type="protein sequence ID" value="PXF48307.1"/>
    <property type="molecule type" value="Genomic_DNA"/>
</dbReference>
<reference evidence="1 2" key="1">
    <citation type="journal article" date="2018" name="Mol. Biol. Evol.">
        <title>Analysis of the draft genome of the red seaweed Gracilariopsis chorda provides insights into genome size evolution in Rhodophyta.</title>
        <authorList>
            <person name="Lee J."/>
            <person name="Yang E.C."/>
            <person name="Graf L."/>
            <person name="Yang J.H."/>
            <person name="Qiu H."/>
            <person name="Zel Zion U."/>
            <person name="Chan C.X."/>
            <person name="Stephens T.G."/>
            <person name="Weber A.P.M."/>
            <person name="Boo G.H."/>
            <person name="Boo S.M."/>
            <person name="Kim K.M."/>
            <person name="Shin Y."/>
            <person name="Jung M."/>
            <person name="Lee S.J."/>
            <person name="Yim H.S."/>
            <person name="Lee J.H."/>
            <person name="Bhattacharya D."/>
            <person name="Yoon H.S."/>
        </authorList>
    </citation>
    <scope>NUCLEOTIDE SEQUENCE [LARGE SCALE GENOMIC DNA]</scope>
    <source>
        <strain evidence="1 2">SKKU-2015</strain>
        <tissue evidence="1">Whole body</tissue>
    </source>
</reference>
<name>A0A2V3J2T8_9FLOR</name>
<dbReference type="Proteomes" id="UP000247409">
    <property type="component" value="Unassembled WGS sequence"/>
</dbReference>
<sequence length="103" mass="11141">MLASAWLAKKRFTASQASLVDEFGHVIALYGNSPDAEREIASDYKRKLSPGLLGGAMFASYLGALISGRAIDRSIIQNMSLVKNCYASGIIRLSTSSTNWPLE</sequence>
<proteinExistence type="predicted"/>
<evidence type="ECO:0000313" key="1">
    <source>
        <dbReference type="EMBL" id="PXF48307.1"/>
    </source>
</evidence>
<organism evidence="1 2">
    <name type="scientific">Gracilariopsis chorda</name>
    <dbReference type="NCBI Taxonomy" id="448386"/>
    <lineage>
        <taxon>Eukaryota</taxon>
        <taxon>Rhodophyta</taxon>
        <taxon>Florideophyceae</taxon>
        <taxon>Rhodymeniophycidae</taxon>
        <taxon>Gracilariales</taxon>
        <taxon>Gracilariaceae</taxon>
        <taxon>Gracilariopsis</taxon>
    </lineage>
</organism>
<protein>
    <submittedName>
        <fullName evidence="1">Uncharacterized protein</fullName>
    </submittedName>
</protein>
<gene>
    <name evidence="1" type="ORF">BWQ96_01996</name>
</gene>
<accession>A0A2V3J2T8</accession>
<evidence type="ECO:0000313" key="2">
    <source>
        <dbReference type="Proteomes" id="UP000247409"/>
    </source>
</evidence>
<comment type="caution">
    <text evidence="1">The sequence shown here is derived from an EMBL/GenBank/DDBJ whole genome shotgun (WGS) entry which is preliminary data.</text>
</comment>
<dbReference type="OrthoDB" id="194772at2759"/>
<keyword evidence="2" id="KW-1185">Reference proteome</keyword>
<dbReference type="AlphaFoldDB" id="A0A2V3J2T8"/>